<evidence type="ECO:0000313" key="2">
    <source>
        <dbReference type="Proteomes" id="UP000179014"/>
    </source>
</evidence>
<proteinExistence type="predicted"/>
<name>A0A1F6BSF8_9BACT</name>
<dbReference type="STRING" id="1798474.A2118_00050"/>
<evidence type="ECO:0000313" key="1">
    <source>
        <dbReference type="EMBL" id="OGG39871.1"/>
    </source>
</evidence>
<sequence>MKSLFLGILAIILIGIGGLVYRNAVEHPLQPIACPVDALVCPDGTAVSRTDSSCTFPACPPPNMSLPDIGISFAVPDGFAGAEFPDAASVAAYEMDAIMSDATSGIVVRRYEIAASSTALATIQQTAIGGASGLPVSVTSFTSTVLGTHRFTVVSLERFEGIIDTAYYLARGNDVLRFDAIDKGVTNWTDPNLAVSTLPAHVALAKLLATLQGQ</sequence>
<accession>A0A1F6BSF8</accession>
<dbReference type="AlphaFoldDB" id="A0A1F6BSF8"/>
<gene>
    <name evidence="1" type="ORF">A2118_00050</name>
</gene>
<reference evidence="1 2" key="1">
    <citation type="journal article" date="2016" name="Nat. Commun.">
        <title>Thousands of microbial genomes shed light on interconnected biogeochemical processes in an aquifer system.</title>
        <authorList>
            <person name="Anantharaman K."/>
            <person name="Brown C.T."/>
            <person name="Hug L.A."/>
            <person name="Sharon I."/>
            <person name="Castelle C.J."/>
            <person name="Probst A.J."/>
            <person name="Thomas B.C."/>
            <person name="Singh A."/>
            <person name="Wilkins M.J."/>
            <person name="Karaoz U."/>
            <person name="Brodie E.L."/>
            <person name="Williams K.H."/>
            <person name="Hubbard S.S."/>
            <person name="Banfield J.F."/>
        </authorList>
    </citation>
    <scope>NUCLEOTIDE SEQUENCE [LARGE SCALE GENOMIC DNA]</scope>
</reference>
<dbReference type="EMBL" id="MFKN01000038">
    <property type="protein sequence ID" value="OGG39871.1"/>
    <property type="molecule type" value="Genomic_DNA"/>
</dbReference>
<dbReference type="Proteomes" id="UP000179014">
    <property type="component" value="Unassembled WGS sequence"/>
</dbReference>
<organism evidence="1 2">
    <name type="scientific">Candidatus Kaiserbacteria bacterium GWA2_50_9</name>
    <dbReference type="NCBI Taxonomy" id="1798474"/>
    <lineage>
        <taxon>Bacteria</taxon>
        <taxon>Candidatus Kaiseribacteriota</taxon>
    </lineage>
</organism>
<comment type="caution">
    <text evidence="1">The sequence shown here is derived from an EMBL/GenBank/DDBJ whole genome shotgun (WGS) entry which is preliminary data.</text>
</comment>
<protein>
    <submittedName>
        <fullName evidence="1">Uncharacterized protein</fullName>
    </submittedName>
</protein>